<sequence>MDSKIREISEKEALDISKTEESDFYDRKALSVKGDKIQKIAVAFANADGGEFFVGILDDKDEEDPKKRWKGSKSIEDFNPCLQAILEIRPSLDFKHEFLKCDAKEGFVLRIIIEKSKDVHYTKSNKVFQRKGAQSIPLDPQQILDLGFAKGTTSYEDYILNDLIPEVLTESNEIKNFLRDYSPKTDTLDFALNQNLLDNRNWYPKVAGIILFHDEPASIMPKKCSVKVIRYETREDDPEREHLSEQITLDGPLYHLIRKTVDKITELMSAIKIWTTDGLKNVEYPPEAIWEIVVNALIHRDYSISDDVYIFLYDNRIEVVSPGKLPGYVTIENILDVRYSRNNKIVRTLNRYKNAPNKDIGEGLNTAFQKMKDWKLEEPIIIEENNYVKVILPHTPLASPAESILEFLKKNPQITNKQARDITGIKSENTVKNEFYKLRDEDLIERVPGLGGAKSAWRLIEKRKKSST</sequence>
<dbReference type="InterPro" id="IPR007421">
    <property type="entry name" value="Schlafen_AlbA_2_dom"/>
</dbReference>
<feature type="domain" description="Schlafen AlbA-2" evidence="1">
    <location>
        <begin position="21"/>
        <end position="138"/>
    </location>
</feature>
<dbReference type="PANTHER" id="PTHR30595:SF6">
    <property type="entry name" value="SCHLAFEN ALBA-2 DOMAIN-CONTAINING PROTEIN"/>
    <property type="match status" value="1"/>
</dbReference>
<evidence type="ECO:0000313" key="3">
    <source>
        <dbReference type="Proteomes" id="UP000809273"/>
    </source>
</evidence>
<dbReference type="Gene3D" id="3.30.950.30">
    <property type="entry name" value="Schlafen, AAA domain"/>
    <property type="match status" value="1"/>
</dbReference>
<reference evidence="2" key="2">
    <citation type="submission" date="2021-01" db="EMBL/GenBank/DDBJ databases">
        <authorList>
            <person name="Hahn C.R."/>
            <person name="Youssef N.H."/>
            <person name="Elshahed M."/>
        </authorList>
    </citation>
    <scope>NUCLEOTIDE SEQUENCE</scope>
    <source>
        <strain evidence="2">Zod_Metabat.24</strain>
    </source>
</reference>
<dbReference type="InterPro" id="IPR038461">
    <property type="entry name" value="Schlafen_AlbA_2_dom_sf"/>
</dbReference>
<proteinExistence type="predicted"/>
<dbReference type="PANTHER" id="PTHR30595">
    <property type="entry name" value="GLPR-RELATED TRANSCRIPTIONAL REPRESSOR"/>
    <property type="match status" value="1"/>
</dbReference>
<accession>A0A9D8KHP2</accession>
<dbReference type="Pfam" id="PF04326">
    <property type="entry name" value="SLFN_AlbA_2"/>
    <property type="match status" value="1"/>
</dbReference>
<evidence type="ECO:0000313" key="2">
    <source>
        <dbReference type="EMBL" id="MBN1574303.1"/>
    </source>
</evidence>
<name>A0A9D8KHP2_9DELT</name>
<evidence type="ECO:0000259" key="1">
    <source>
        <dbReference type="Pfam" id="PF04326"/>
    </source>
</evidence>
<dbReference type="Gene3D" id="3.30.565.60">
    <property type="match status" value="1"/>
</dbReference>
<dbReference type="Proteomes" id="UP000809273">
    <property type="component" value="Unassembled WGS sequence"/>
</dbReference>
<protein>
    <submittedName>
        <fullName evidence="2">DNA binding domain-containing protein</fullName>
    </submittedName>
</protein>
<dbReference type="AlphaFoldDB" id="A0A9D8KHP2"/>
<reference evidence="2" key="1">
    <citation type="journal article" date="2021" name="Environ. Microbiol.">
        <title>Genomic characterization of three novel Desulfobacterota classes expand the metabolic and phylogenetic diversity of the phylum.</title>
        <authorList>
            <person name="Murphy C.L."/>
            <person name="Biggerstaff J."/>
            <person name="Eichhorn A."/>
            <person name="Ewing E."/>
            <person name="Shahan R."/>
            <person name="Soriano D."/>
            <person name="Stewart S."/>
            <person name="VanMol K."/>
            <person name="Walker R."/>
            <person name="Walters P."/>
            <person name="Elshahed M.S."/>
            <person name="Youssef N.H."/>
        </authorList>
    </citation>
    <scope>NUCLEOTIDE SEQUENCE</scope>
    <source>
        <strain evidence="2">Zod_Metabat.24</strain>
    </source>
</reference>
<comment type="caution">
    <text evidence="2">The sequence shown here is derived from an EMBL/GenBank/DDBJ whole genome shotgun (WGS) entry which is preliminary data.</text>
</comment>
<organism evidence="2 3">
    <name type="scientific">Candidatus Zymogenus saltonus</name>
    <dbReference type="NCBI Taxonomy" id="2844893"/>
    <lineage>
        <taxon>Bacteria</taxon>
        <taxon>Deltaproteobacteria</taxon>
        <taxon>Candidatus Zymogenia</taxon>
        <taxon>Candidatus Zymogeniales</taxon>
        <taxon>Candidatus Zymogenaceae</taxon>
        <taxon>Candidatus Zymogenus</taxon>
    </lineage>
</organism>
<dbReference type="InterPro" id="IPR038475">
    <property type="entry name" value="RecG_C_sf"/>
</dbReference>
<gene>
    <name evidence="2" type="ORF">JW984_13980</name>
</gene>
<dbReference type="EMBL" id="JAFGIX010000072">
    <property type="protein sequence ID" value="MBN1574303.1"/>
    <property type="molecule type" value="Genomic_DNA"/>
</dbReference>
<dbReference type="Pfam" id="PF13749">
    <property type="entry name" value="HATPase_c_4"/>
    <property type="match status" value="1"/>
</dbReference>